<dbReference type="InterPro" id="IPR003661">
    <property type="entry name" value="HisK_dim/P_dom"/>
</dbReference>
<evidence type="ECO:0000256" key="5">
    <source>
        <dbReference type="ARBA" id="ARBA00022553"/>
    </source>
</evidence>
<keyword evidence="4" id="KW-1003">Cell membrane</keyword>
<evidence type="ECO:0000256" key="9">
    <source>
        <dbReference type="ARBA" id="ARBA00022840"/>
    </source>
</evidence>
<reference evidence="13 14" key="1">
    <citation type="submission" date="2019-03" db="EMBL/GenBank/DDBJ databases">
        <title>Genomic analyses of the natural microbiome of Caenorhabditis elegans.</title>
        <authorList>
            <person name="Samuel B."/>
        </authorList>
    </citation>
    <scope>NUCLEOTIDE SEQUENCE [LARGE SCALE GENOMIC DNA]</scope>
    <source>
        <strain evidence="13 14">JUb89</strain>
    </source>
</reference>
<feature type="domain" description="HAMP" evidence="12">
    <location>
        <begin position="263"/>
        <end position="313"/>
    </location>
</feature>
<gene>
    <name evidence="13" type="ORF">EC844_108104</name>
</gene>
<dbReference type="CDD" id="cd06225">
    <property type="entry name" value="HAMP"/>
    <property type="match status" value="1"/>
</dbReference>
<dbReference type="Gene3D" id="1.10.287.130">
    <property type="match status" value="1"/>
</dbReference>
<keyword evidence="8 13" id="KW-0418">Kinase</keyword>
<keyword evidence="10" id="KW-0812">Transmembrane</keyword>
<organism evidence="13 14">
    <name type="scientific">Acinetobacter calcoaceticus</name>
    <dbReference type="NCBI Taxonomy" id="471"/>
    <lineage>
        <taxon>Bacteria</taxon>
        <taxon>Pseudomonadati</taxon>
        <taxon>Pseudomonadota</taxon>
        <taxon>Gammaproteobacteria</taxon>
        <taxon>Moraxellales</taxon>
        <taxon>Moraxellaceae</taxon>
        <taxon>Acinetobacter</taxon>
        <taxon>Acinetobacter calcoaceticus/baumannii complex</taxon>
    </lineage>
</organism>
<dbReference type="InterPro" id="IPR004358">
    <property type="entry name" value="Sig_transdc_His_kin-like_C"/>
</dbReference>
<name>A0A4R1XT46_ACICA</name>
<dbReference type="InterPro" id="IPR005467">
    <property type="entry name" value="His_kinase_dom"/>
</dbReference>
<feature type="transmembrane region" description="Helical" evidence="10">
    <location>
        <begin position="240"/>
        <end position="260"/>
    </location>
</feature>
<dbReference type="InterPro" id="IPR003594">
    <property type="entry name" value="HATPase_dom"/>
</dbReference>
<keyword evidence="5" id="KW-0597">Phosphoprotein</keyword>
<evidence type="ECO:0000256" key="7">
    <source>
        <dbReference type="ARBA" id="ARBA00022741"/>
    </source>
</evidence>
<dbReference type="SMART" id="SM00387">
    <property type="entry name" value="HATPase_c"/>
    <property type="match status" value="1"/>
</dbReference>
<evidence type="ECO:0000256" key="3">
    <source>
        <dbReference type="ARBA" id="ARBA00012438"/>
    </source>
</evidence>
<keyword evidence="10" id="KW-1133">Transmembrane helix</keyword>
<dbReference type="InterPro" id="IPR050980">
    <property type="entry name" value="2C_sensor_his_kinase"/>
</dbReference>
<dbReference type="PROSITE" id="PS50885">
    <property type="entry name" value="HAMP"/>
    <property type="match status" value="1"/>
</dbReference>
<dbReference type="OrthoDB" id="9804645at2"/>
<comment type="catalytic activity">
    <reaction evidence="1">
        <text>ATP + protein L-histidine = ADP + protein N-phospho-L-histidine.</text>
        <dbReference type="EC" id="2.7.13.3"/>
    </reaction>
</comment>
<dbReference type="Pfam" id="PF00672">
    <property type="entry name" value="HAMP"/>
    <property type="match status" value="1"/>
</dbReference>
<evidence type="ECO:0000256" key="10">
    <source>
        <dbReference type="SAM" id="Phobius"/>
    </source>
</evidence>
<protein>
    <recommendedName>
        <fullName evidence="3">histidine kinase</fullName>
        <ecNumber evidence="3">2.7.13.3</ecNumber>
    </recommendedName>
</protein>
<dbReference type="GO" id="GO:0000155">
    <property type="term" value="F:phosphorelay sensor kinase activity"/>
    <property type="evidence" value="ECO:0007669"/>
    <property type="project" value="InterPro"/>
</dbReference>
<evidence type="ECO:0000259" key="12">
    <source>
        <dbReference type="PROSITE" id="PS50885"/>
    </source>
</evidence>
<evidence type="ECO:0000313" key="14">
    <source>
        <dbReference type="Proteomes" id="UP000294963"/>
    </source>
</evidence>
<dbReference type="PANTHER" id="PTHR44936">
    <property type="entry name" value="SENSOR PROTEIN CREC"/>
    <property type="match status" value="1"/>
</dbReference>
<dbReference type="EMBL" id="SLVJ01000008">
    <property type="protein sequence ID" value="TCM67587.1"/>
    <property type="molecule type" value="Genomic_DNA"/>
</dbReference>
<proteinExistence type="predicted"/>
<evidence type="ECO:0000256" key="8">
    <source>
        <dbReference type="ARBA" id="ARBA00022777"/>
    </source>
</evidence>
<dbReference type="PANTHER" id="PTHR44936:SF10">
    <property type="entry name" value="SENSOR PROTEIN RSTB"/>
    <property type="match status" value="1"/>
</dbReference>
<dbReference type="EC" id="2.7.13.3" evidence="3"/>
<keyword evidence="6" id="KW-0808">Transferase</keyword>
<feature type="transmembrane region" description="Helical" evidence="10">
    <location>
        <begin position="6"/>
        <end position="29"/>
    </location>
</feature>
<dbReference type="InterPro" id="IPR036890">
    <property type="entry name" value="HATPase_C_sf"/>
</dbReference>
<dbReference type="Proteomes" id="UP000294963">
    <property type="component" value="Unassembled WGS sequence"/>
</dbReference>
<evidence type="ECO:0000256" key="6">
    <source>
        <dbReference type="ARBA" id="ARBA00022679"/>
    </source>
</evidence>
<dbReference type="InterPro" id="IPR003660">
    <property type="entry name" value="HAMP_dom"/>
</dbReference>
<evidence type="ECO:0000259" key="11">
    <source>
        <dbReference type="PROSITE" id="PS50109"/>
    </source>
</evidence>
<dbReference type="PRINTS" id="PR00344">
    <property type="entry name" value="BCTRLSENSOR"/>
</dbReference>
<evidence type="ECO:0000313" key="13">
    <source>
        <dbReference type="EMBL" id="TCM67587.1"/>
    </source>
</evidence>
<dbReference type="InterPro" id="IPR036097">
    <property type="entry name" value="HisK_dim/P_sf"/>
</dbReference>
<dbReference type="Pfam" id="PF00512">
    <property type="entry name" value="HisKA"/>
    <property type="match status" value="1"/>
</dbReference>
<dbReference type="PROSITE" id="PS50109">
    <property type="entry name" value="HIS_KIN"/>
    <property type="match status" value="1"/>
</dbReference>
<dbReference type="SUPFAM" id="SSF55874">
    <property type="entry name" value="ATPase domain of HSP90 chaperone/DNA topoisomerase II/histidine kinase"/>
    <property type="match status" value="1"/>
</dbReference>
<accession>A0A4R1XT46</accession>
<dbReference type="Pfam" id="PF02518">
    <property type="entry name" value="HATPase_c"/>
    <property type="match status" value="1"/>
</dbReference>
<dbReference type="SUPFAM" id="SSF47384">
    <property type="entry name" value="Homodimeric domain of signal transducing histidine kinase"/>
    <property type="match status" value="1"/>
</dbReference>
<comment type="caution">
    <text evidence="13">The sequence shown here is derived from an EMBL/GenBank/DDBJ whole genome shotgun (WGS) entry which is preliminary data.</text>
</comment>
<dbReference type="GO" id="GO:0005886">
    <property type="term" value="C:plasma membrane"/>
    <property type="evidence" value="ECO:0007669"/>
    <property type="project" value="UniProtKB-SubCell"/>
</dbReference>
<dbReference type="SMART" id="SM00388">
    <property type="entry name" value="HisKA"/>
    <property type="match status" value="1"/>
</dbReference>
<dbReference type="CDD" id="cd00082">
    <property type="entry name" value="HisKA"/>
    <property type="match status" value="1"/>
</dbReference>
<sequence>MLKHSIFLRIYAGLVILVVLVTIFGYLLVQIINYQRAQEYRESLTDGLAFVISEGVARQASFRDKQSWISDASNLLELPIYYLDSNKIDLSRAEEKRIESQKAVLRYDAKKRVAYLVIGVRNDPGHFLYIKVDSFGERQMRILPVFIWDYLAIYPGQEEEYLKKIQKHFYYNVSIQNIAQLHLDQEQLSRLRSDQSVILYRDIATESGRELTILSPVPNSASKVLVMGSVPLFNWMPFKLAAGITLLSMFLLCLGVYGLIVPMQRKISQVNDALNIMKTGDMSLRVPVEGHDEMASLASSYNNMSDHIQRLIEAQRELMRAVSHELRTPVARIRFAMEMLADEDDYTHRLQQTEMIDKDIEALNTLIDEIMTYAKLEQGTPSLDFEKINLVDVLDQVVIETEALKTQKQVQLDSVSANVEVEAERRYLHRVVQNLVGNAIRYCDQRVLLSGGIHPETGHAYICVEDDGPGIPEEERQRIFEAFARLDDSRTRASGGYGLGLSIVSRIAFWFGGSIEVDESPHLGGARFMMSWPAQRFNKKKKTKPSKMPDTKS</sequence>
<evidence type="ECO:0000256" key="1">
    <source>
        <dbReference type="ARBA" id="ARBA00000085"/>
    </source>
</evidence>
<keyword evidence="9" id="KW-0067">ATP-binding</keyword>
<evidence type="ECO:0000256" key="2">
    <source>
        <dbReference type="ARBA" id="ARBA00004651"/>
    </source>
</evidence>
<feature type="domain" description="Histidine kinase" evidence="11">
    <location>
        <begin position="321"/>
        <end position="536"/>
    </location>
</feature>
<dbReference type="GO" id="GO:0005524">
    <property type="term" value="F:ATP binding"/>
    <property type="evidence" value="ECO:0007669"/>
    <property type="project" value="UniProtKB-KW"/>
</dbReference>
<keyword evidence="7" id="KW-0547">Nucleotide-binding</keyword>
<dbReference type="SUPFAM" id="SSF158472">
    <property type="entry name" value="HAMP domain-like"/>
    <property type="match status" value="1"/>
</dbReference>
<keyword evidence="14" id="KW-1185">Reference proteome</keyword>
<comment type="subcellular location">
    <subcellularLocation>
        <location evidence="2">Cell membrane</location>
        <topology evidence="2">Multi-pass membrane protein</topology>
    </subcellularLocation>
</comment>
<dbReference type="Gene3D" id="3.30.565.10">
    <property type="entry name" value="Histidine kinase-like ATPase, C-terminal domain"/>
    <property type="match status" value="1"/>
</dbReference>
<dbReference type="SMART" id="SM00304">
    <property type="entry name" value="HAMP"/>
    <property type="match status" value="1"/>
</dbReference>
<evidence type="ECO:0000256" key="4">
    <source>
        <dbReference type="ARBA" id="ARBA00022475"/>
    </source>
</evidence>
<keyword evidence="10" id="KW-0472">Membrane</keyword>
<dbReference type="AlphaFoldDB" id="A0A4R1XT46"/>